<sequence>MRNRRYRDTVLALCTLAFFVTMVGRLAISPVVPTVTAEFGVSNAVIGTALSGMWLAYALTQFPSGILADRYGERLVILVSVGGTGLVSLGLAFSPHFAVFLVGTVLLGGAAGLHYSVATTFLTRIYDDVGTAVGIHNGGAPVAGLLTPVAVAWVAARYGWRPAIAVGAFIAVPTFVLFARYVRPTEPRKPDRSMREQIDPGALLDIVTRPSIVFSSAIAILADFTWQALASFLPTFLIEHHGHSTALASTFFAAYFVVQGVLQIGVGALSDRYGRDLATGVCLLSGIGGIGVLVGGSGLLAVSAGILLLGLSMGWGAAVIPRVMDHLTAEERGTAFGFVRTAYMIVASTGSIVVGLFADRFGWGTSFLLLGGLMALGVALLVGNRVLGADL</sequence>
<dbReference type="InterPro" id="IPR036259">
    <property type="entry name" value="MFS_trans_sf"/>
</dbReference>
<dbReference type="EMBL" id="JBHSXL010000009">
    <property type="protein sequence ID" value="MFC6892903.1"/>
    <property type="molecule type" value="Genomic_DNA"/>
</dbReference>
<feature type="transmembrane region" description="Helical" evidence="6">
    <location>
        <begin position="162"/>
        <end position="182"/>
    </location>
</feature>
<feature type="transmembrane region" description="Helical" evidence="6">
    <location>
        <begin position="364"/>
        <end position="383"/>
    </location>
</feature>
<evidence type="ECO:0000313" key="9">
    <source>
        <dbReference type="Proteomes" id="UP001596296"/>
    </source>
</evidence>
<dbReference type="InterPro" id="IPR020846">
    <property type="entry name" value="MFS_dom"/>
</dbReference>
<feature type="transmembrane region" description="Helical" evidence="6">
    <location>
        <begin position="341"/>
        <end position="358"/>
    </location>
</feature>
<dbReference type="RefSeq" id="WP_379745567.1">
    <property type="nucleotide sequence ID" value="NZ_JBHSVN010000001.1"/>
</dbReference>
<feature type="transmembrane region" description="Helical" evidence="6">
    <location>
        <begin position="75"/>
        <end position="93"/>
    </location>
</feature>
<proteinExistence type="predicted"/>
<keyword evidence="2" id="KW-1003">Cell membrane</keyword>
<keyword evidence="4 6" id="KW-1133">Transmembrane helix</keyword>
<evidence type="ECO:0000256" key="1">
    <source>
        <dbReference type="ARBA" id="ARBA00004651"/>
    </source>
</evidence>
<dbReference type="AlphaFoldDB" id="A0ABD5UYL4"/>
<evidence type="ECO:0000256" key="3">
    <source>
        <dbReference type="ARBA" id="ARBA00022692"/>
    </source>
</evidence>
<keyword evidence="3 6" id="KW-0812">Transmembrane</keyword>
<dbReference type="PANTHER" id="PTHR43124:SF3">
    <property type="entry name" value="CHLORAMPHENICOL EFFLUX PUMP RV0191"/>
    <property type="match status" value="1"/>
</dbReference>
<accession>A0ABD5UYL4</accession>
<feature type="transmembrane region" description="Helical" evidence="6">
    <location>
        <begin position="277"/>
        <end position="294"/>
    </location>
</feature>
<evidence type="ECO:0000256" key="6">
    <source>
        <dbReference type="SAM" id="Phobius"/>
    </source>
</evidence>
<dbReference type="SUPFAM" id="SSF103473">
    <property type="entry name" value="MFS general substrate transporter"/>
    <property type="match status" value="1"/>
</dbReference>
<feature type="domain" description="Major facilitator superfamily (MFS) profile" evidence="7">
    <location>
        <begin position="10"/>
        <end position="389"/>
    </location>
</feature>
<feature type="transmembrane region" description="Helical" evidence="6">
    <location>
        <begin position="43"/>
        <end position="63"/>
    </location>
</feature>
<keyword evidence="5 6" id="KW-0472">Membrane</keyword>
<gene>
    <name evidence="8" type="ORF">ACFQE9_09845</name>
</gene>
<feature type="transmembrane region" description="Helical" evidence="6">
    <location>
        <begin position="99"/>
        <end position="122"/>
    </location>
</feature>
<dbReference type="Gene3D" id="1.20.1250.20">
    <property type="entry name" value="MFS general substrate transporter like domains"/>
    <property type="match status" value="2"/>
</dbReference>
<comment type="caution">
    <text evidence="8">The sequence shown here is derived from an EMBL/GenBank/DDBJ whole genome shotgun (WGS) entry which is preliminary data.</text>
</comment>
<name>A0ABD5UYL4_9EURY</name>
<dbReference type="GO" id="GO:0005886">
    <property type="term" value="C:plasma membrane"/>
    <property type="evidence" value="ECO:0007669"/>
    <property type="project" value="UniProtKB-SubCell"/>
</dbReference>
<feature type="transmembrane region" description="Helical" evidence="6">
    <location>
        <begin position="134"/>
        <end position="156"/>
    </location>
</feature>
<reference evidence="8 9" key="1">
    <citation type="journal article" date="2019" name="Int. J. Syst. Evol. Microbiol.">
        <title>The Global Catalogue of Microorganisms (GCM) 10K type strain sequencing project: providing services to taxonomists for standard genome sequencing and annotation.</title>
        <authorList>
            <consortium name="The Broad Institute Genomics Platform"/>
            <consortium name="The Broad Institute Genome Sequencing Center for Infectious Disease"/>
            <person name="Wu L."/>
            <person name="Ma J."/>
        </authorList>
    </citation>
    <scope>NUCLEOTIDE SEQUENCE [LARGE SCALE GENOMIC DNA]</scope>
    <source>
        <strain evidence="8 9">SKJ47</strain>
    </source>
</reference>
<comment type="subcellular location">
    <subcellularLocation>
        <location evidence="1">Cell membrane</location>
        <topology evidence="1">Multi-pass membrane protein</topology>
    </subcellularLocation>
</comment>
<evidence type="ECO:0000259" key="7">
    <source>
        <dbReference type="PROSITE" id="PS50850"/>
    </source>
</evidence>
<dbReference type="InterPro" id="IPR050189">
    <property type="entry name" value="MFS_Efflux_Transporters"/>
</dbReference>
<dbReference type="PANTHER" id="PTHR43124">
    <property type="entry name" value="PURINE EFFLUX PUMP PBUE"/>
    <property type="match status" value="1"/>
</dbReference>
<dbReference type="PROSITE" id="PS50850">
    <property type="entry name" value="MFS"/>
    <property type="match status" value="1"/>
</dbReference>
<feature type="transmembrane region" description="Helical" evidence="6">
    <location>
        <begin position="300"/>
        <end position="320"/>
    </location>
</feature>
<evidence type="ECO:0000256" key="4">
    <source>
        <dbReference type="ARBA" id="ARBA00022989"/>
    </source>
</evidence>
<evidence type="ECO:0000256" key="2">
    <source>
        <dbReference type="ARBA" id="ARBA00022475"/>
    </source>
</evidence>
<dbReference type="Proteomes" id="UP001596296">
    <property type="component" value="Unassembled WGS sequence"/>
</dbReference>
<evidence type="ECO:0000256" key="5">
    <source>
        <dbReference type="ARBA" id="ARBA00023136"/>
    </source>
</evidence>
<dbReference type="CDD" id="cd17325">
    <property type="entry name" value="MFS_MdtG_SLC18_like"/>
    <property type="match status" value="1"/>
</dbReference>
<dbReference type="InterPro" id="IPR011701">
    <property type="entry name" value="MFS"/>
</dbReference>
<keyword evidence="9" id="KW-1185">Reference proteome</keyword>
<feature type="transmembrane region" description="Helical" evidence="6">
    <location>
        <begin position="203"/>
        <end position="226"/>
    </location>
</feature>
<protein>
    <submittedName>
        <fullName evidence="8">MFS transporter</fullName>
    </submittedName>
</protein>
<evidence type="ECO:0000313" key="8">
    <source>
        <dbReference type="EMBL" id="MFC6892903.1"/>
    </source>
</evidence>
<organism evidence="8 9">
    <name type="scientific">Halopenitus salinus</name>
    <dbReference type="NCBI Taxonomy" id="1198295"/>
    <lineage>
        <taxon>Archaea</taxon>
        <taxon>Methanobacteriati</taxon>
        <taxon>Methanobacteriota</taxon>
        <taxon>Stenosarchaea group</taxon>
        <taxon>Halobacteria</taxon>
        <taxon>Halobacteriales</taxon>
        <taxon>Haloferacaceae</taxon>
        <taxon>Halopenitus</taxon>
    </lineage>
</organism>
<feature type="transmembrane region" description="Helical" evidence="6">
    <location>
        <begin position="246"/>
        <end position="270"/>
    </location>
</feature>
<dbReference type="Pfam" id="PF07690">
    <property type="entry name" value="MFS_1"/>
    <property type="match status" value="1"/>
</dbReference>